<dbReference type="PANTHER" id="PTHR18867:SF12">
    <property type="entry name" value="DNA REPAIR PROTEIN RAD50"/>
    <property type="match status" value="1"/>
</dbReference>
<evidence type="ECO:0000256" key="16">
    <source>
        <dbReference type="ARBA" id="ARBA00023242"/>
    </source>
</evidence>
<feature type="coiled-coil region" evidence="20">
    <location>
        <begin position="974"/>
        <end position="1106"/>
    </location>
</feature>
<dbReference type="GO" id="GO:0005524">
    <property type="term" value="F:ATP binding"/>
    <property type="evidence" value="ECO:0007669"/>
    <property type="project" value="UniProtKB-KW"/>
</dbReference>
<reference evidence="24" key="2">
    <citation type="submission" date="2020-05" db="UniProtKB">
        <authorList>
            <consortium name="EnsemblMetazoa"/>
        </authorList>
    </citation>
    <scope>IDENTIFICATION</scope>
</reference>
<evidence type="ECO:0000256" key="12">
    <source>
        <dbReference type="ARBA" id="ARBA00022840"/>
    </source>
</evidence>
<dbReference type="GO" id="GO:0006302">
    <property type="term" value="P:double-strand break repair"/>
    <property type="evidence" value="ECO:0007669"/>
    <property type="project" value="InterPro"/>
</dbReference>
<comment type="catalytic activity">
    <reaction evidence="18">
        <text>ATP + H2O = ADP + phosphate + H(+)</text>
        <dbReference type="Rhea" id="RHEA:13065"/>
        <dbReference type="ChEBI" id="CHEBI:15377"/>
        <dbReference type="ChEBI" id="CHEBI:15378"/>
        <dbReference type="ChEBI" id="CHEBI:30616"/>
        <dbReference type="ChEBI" id="CHEBI:43474"/>
        <dbReference type="ChEBI" id="CHEBI:456216"/>
    </reaction>
</comment>
<evidence type="ECO:0000256" key="10">
    <source>
        <dbReference type="ARBA" id="ARBA00022801"/>
    </source>
</evidence>
<dbReference type="Gene3D" id="1.10.287.1490">
    <property type="match status" value="2"/>
</dbReference>
<dbReference type="InterPro" id="IPR038729">
    <property type="entry name" value="Rad50/SbcC_AAA"/>
</dbReference>
<evidence type="ECO:0000256" key="11">
    <source>
        <dbReference type="ARBA" id="ARBA00022833"/>
    </source>
</evidence>
<organism evidence="23">
    <name type="scientific">Anopheles sinensis</name>
    <name type="common">Mosquito</name>
    <dbReference type="NCBI Taxonomy" id="74873"/>
    <lineage>
        <taxon>Eukaryota</taxon>
        <taxon>Metazoa</taxon>
        <taxon>Ecdysozoa</taxon>
        <taxon>Arthropoda</taxon>
        <taxon>Hexapoda</taxon>
        <taxon>Insecta</taxon>
        <taxon>Pterygota</taxon>
        <taxon>Neoptera</taxon>
        <taxon>Endopterygota</taxon>
        <taxon>Diptera</taxon>
        <taxon>Nematocera</taxon>
        <taxon>Culicoidea</taxon>
        <taxon>Culicidae</taxon>
        <taxon>Anophelinae</taxon>
        <taxon>Anopheles</taxon>
    </lineage>
</organism>
<keyword evidence="7 19" id="KW-0479">Metal-binding</keyword>
<dbReference type="EMBL" id="KE524778">
    <property type="protein sequence ID" value="KFB36392.1"/>
    <property type="molecule type" value="Genomic_DNA"/>
</dbReference>
<keyword evidence="6" id="KW-0158">Chromosome</keyword>
<evidence type="ECO:0000256" key="1">
    <source>
        <dbReference type="ARBA" id="ARBA00001947"/>
    </source>
</evidence>
<keyword evidence="11 19" id="KW-0862">Zinc</keyword>
<accession>A0A084VEJ8</accession>
<feature type="binding site" evidence="19">
    <location>
        <position position="693"/>
    </location>
    <ligand>
        <name>Zn(2+)</name>
        <dbReference type="ChEBI" id="CHEBI:29105"/>
    </ligand>
</feature>
<evidence type="ECO:0000259" key="22">
    <source>
        <dbReference type="PROSITE" id="PS51131"/>
    </source>
</evidence>
<dbReference type="OMA" id="FSDYYYR"/>
<keyword evidence="10" id="KW-0378">Hydrolase</keyword>
<name>A0A084VEJ8_ANOSI</name>
<reference evidence="23 25" key="1">
    <citation type="journal article" date="2014" name="BMC Genomics">
        <title>Genome sequence of Anopheles sinensis provides insight into genetics basis of mosquito competence for malaria parasites.</title>
        <authorList>
            <person name="Zhou D."/>
            <person name="Zhang D."/>
            <person name="Ding G."/>
            <person name="Shi L."/>
            <person name="Hou Q."/>
            <person name="Ye Y."/>
            <person name="Xu Y."/>
            <person name="Zhou H."/>
            <person name="Xiong C."/>
            <person name="Li S."/>
            <person name="Yu J."/>
            <person name="Hong S."/>
            <person name="Yu X."/>
            <person name="Zou P."/>
            <person name="Chen C."/>
            <person name="Chang X."/>
            <person name="Wang W."/>
            <person name="Lv Y."/>
            <person name="Sun Y."/>
            <person name="Ma L."/>
            <person name="Shen B."/>
            <person name="Zhu C."/>
        </authorList>
    </citation>
    <scope>NUCLEOTIDE SEQUENCE [LARGE SCALE GENOMIC DNA]</scope>
</reference>
<evidence type="ECO:0000256" key="21">
    <source>
        <dbReference type="SAM" id="MobiDB-lite"/>
    </source>
</evidence>
<evidence type="ECO:0000256" key="2">
    <source>
        <dbReference type="ARBA" id="ARBA00004123"/>
    </source>
</evidence>
<feature type="compositionally biased region" description="Basic and acidic residues" evidence="21">
    <location>
        <begin position="926"/>
        <end position="939"/>
    </location>
</feature>
<dbReference type="GO" id="GO:0043047">
    <property type="term" value="F:single-stranded telomeric DNA binding"/>
    <property type="evidence" value="ECO:0007669"/>
    <property type="project" value="TreeGrafter"/>
</dbReference>
<evidence type="ECO:0000313" key="23">
    <source>
        <dbReference type="EMBL" id="KFB36392.1"/>
    </source>
</evidence>
<evidence type="ECO:0000256" key="8">
    <source>
        <dbReference type="ARBA" id="ARBA00022741"/>
    </source>
</evidence>
<dbReference type="VEuPathDB" id="VectorBase:ASIC003556"/>
<evidence type="ECO:0000256" key="18">
    <source>
        <dbReference type="ARBA" id="ARBA00049360"/>
    </source>
</evidence>
<keyword evidence="25" id="KW-1185">Reference proteome</keyword>
<keyword evidence="8" id="KW-0547">Nucleotide-binding</keyword>
<dbReference type="FunFam" id="3.40.50.300:FF:000593">
    <property type="entry name" value="DNA repair protein RAD50"/>
    <property type="match status" value="1"/>
</dbReference>
<dbReference type="Pfam" id="PF13476">
    <property type="entry name" value="AAA_23"/>
    <property type="match status" value="1"/>
</dbReference>
<keyword evidence="15" id="KW-0234">DNA repair</keyword>
<dbReference type="VEuPathDB" id="VectorBase:ASIS006020"/>
<evidence type="ECO:0000256" key="9">
    <source>
        <dbReference type="ARBA" id="ARBA00022763"/>
    </source>
</evidence>
<dbReference type="GO" id="GO:0000722">
    <property type="term" value="P:telomere maintenance via recombination"/>
    <property type="evidence" value="ECO:0007669"/>
    <property type="project" value="UniProtKB-ARBA"/>
</dbReference>
<sequence length="1308" mass="151174">MSMVSKLEIRGIRSFGVDGGDVQKINFRSPLTLIVGQNGCGKTTIIECLKFGLTGEVPPGTNRGIGFVHDPKIFNTVESLGQVKLMVKDVTGNSVTAIRSMKITHKGNNPKFETLDSTITMENAQTKTKTTMTRSRAADLNNDMCDAMGVSKAILNNVIFCHQEDSNWPLEEPKELKKRFDAIFGTTEYNVAIDKLIKMSKQYTERQKEKLGDLKLLQHIKEQADAKQLQLGSGEQKLTKLRQMVTDLDSDIEPIQKKLEQLALVEREYSSLMAKKIEFSSKIKGKHDQQRQLKSKISQLFEGSLEELQAEIILFQQTFASKRSELDMEESALQTLRSQEKSLQGKLQSMNGQNIELLEKQKRERDLQEDRGKKITSLGQKLKLPLADDYGVANLDAGVIETVLRSVRDALRREETCVQTMGKTFDEEDVKAQKAIDKLRETKASLENECQSKRRQMEQIGREKQRTANELVEIERSAETLKRLIDEIDRLEREYEVYSKATNLPAMKKELAEKKELRDKLQDQLDRLDERVTTLNEFAVKDRELTLKEQQYTARESDLRKLKNKHADSLRRLFPDRTIESNYKRNMQDLYDTLQKDIKTMNEKIRRAQATVTEMETTRKSQKQQLERLERDLADAEEKIYAACRGNPYEDVVAKLNDKINKNNLEHGEARSAVVLYQKFISNIENDRCCPVCEKDMGGDDAKEISGKLSDEIRRLPEKIETLERTLKKDRLEYDRLLALKPVSERLEKQKEELPRLKQQLQETERRLTTASDELEEHQLAVSEPTGNVQLISTIVGDMSLLDETSKELERMKRGVDELKAELANKVPEGVTIESLKAERDSLREQLKTERRSVDELQTTIDTKTEKLNNLQSRNNQMKTKKLKLQESVQSLEQKRTKIRELEEQTTALEGELRAAEQRLQPVKEQLTKEQEQKQRTKESNGQTLQKARKALDALNWEETEIIRLGCELEELAVLNLTTQLNLLKAKVDQVKAERERIVASIEPKTKNIEKLKQDIANQQLRERDLQDNRDLKRLMRETSAMESELEALMKGMGEMEVGNVQKERNRLLDLRDGLQAKRSELNGQIGELVRQMNDLRKELTKSEFQNALRNYKKTLYESVVLKKISSDIKKYRDALEWALREYHTEMMKTINQSIYSLWRDIYRGNDIDYIRINTEDDESAERSERRRVYSYRVVQAKNDVEIDMRGRCSAGQKVLASLIIRLALAEAFCSKCGVMALDEPTTNLDRDNIESLCESLRDIVTERQYGNFLLIVITHDEEFVTKLEKFDTYYRISRNAEGKSVIKEEQL</sequence>
<evidence type="ECO:0000256" key="14">
    <source>
        <dbReference type="ARBA" id="ARBA00023054"/>
    </source>
</evidence>
<dbReference type="GO" id="GO:0030870">
    <property type="term" value="C:Mre11 complex"/>
    <property type="evidence" value="ECO:0007669"/>
    <property type="project" value="InterPro"/>
</dbReference>
<dbReference type="FunFam" id="3.40.50.300:FF:003359">
    <property type="entry name" value="Rad50, isoform E"/>
    <property type="match status" value="1"/>
</dbReference>
<keyword evidence="16" id="KW-0539">Nucleus</keyword>
<dbReference type="EnsemblMetazoa" id="ASIC003556-RA">
    <property type="protein sequence ID" value="ASIC003556-PA"/>
    <property type="gene ID" value="ASIC003556"/>
</dbReference>
<feature type="domain" description="Zinc-hook" evidence="22">
    <location>
        <begin position="646"/>
        <end position="742"/>
    </location>
</feature>
<evidence type="ECO:0000256" key="4">
    <source>
        <dbReference type="ARBA" id="ARBA00009439"/>
    </source>
</evidence>
<keyword evidence="12" id="KW-0067">ATP-binding</keyword>
<dbReference type="InterPro" id="IPR013134">
    <property type="entry name" value="Zn_hook_RAD50"/>
</dbReference>
<dbReference type="PANTHER" id="PTHR18867">
    <property type="entry name" value="RAD50"/>
    <property type="match status" value="1"/>
</dbReference>
<evidence type="ECO:0000256" key="17">
    <source>
        <dbReference type="ARBA" id="ARBA00023254"/>
    </source>
</evidence>
<protein>
    <recommendedName>
        <fullName evidence="5">DNA repair protein RAD50</fullName>
    </recommendedName>
</protein>
<dbReference type="GO" id="GO:0000794">
    <property type="term" value="C:condensed nuclear chromosome"/>
    <property type="evidence" value="ECO:0007669"/>
    <property type="project" value="TreeGrafter"/>
</dbReference>
<dbReference type="SUPFAM" id="SSF52540">
    <property type="entry name" value="P-loop containing nucleoside triphosphate hydrolases"/>
    <property type="match status" value="2"/>
</dbReference>
<feature type="coiled-coil region" evidence="20">
    <location>
        <begin position="584"/>
        <end position="646"/>
    </location>
</feature>
<keyword evidence="13" id="KW-0460">Magnesium</keyword>
<comment type="similarity">
    <text evidence="4">Belongs to the SMC family. RAD50 subfamily.</text>
</comment>
<dbReference type="SUPFAM" id="SSF75712">
    <property type="entry name" value="Rad50 coiled-coil Zn hook"/>
    <property type="match status" value="1"/>
</dbReference>
<proteinExistence type="inferred from homology"/>
<dbReference type="GO" id="GO:0046872">
    <property type="term" value="F:metal ion binding"/>
    <property type="evidence" value="ECO:0007669"/>
    <property type="project" value="UniProtKB-UniRule"/>
</dbReference>
<feature type="coiled-coil region" evidence="20">
    <location>
        <begin position="429"/>
        <end position="538"/>
    </location>
</feature>
<feature type="region of interest" description="Disordered" evidence="21">
    <location>
        <begin position="924"/>
        <end position="945"/>
    </location>
</feature>
<dbReference type="OrthoDB" id="18797at2759"/>
<evidence type="ECO:0000313" key="25">
    <source>
        <dbReference type="Proteomes" id="UP000030765"/>
    </source>
</evidence>
<evidence type="ECO:0000256" key="7">
    <source>
        <dbReference type="ARBA" id="ARBA00022723"/>
    </source>
</evidence>
<dbReference type="GO" id="GO:0003691">
    <property type="term" value="F:double-stranded telomeric DNA binding"/>
    <property type="evidence" value="ECO:0007669"/>
    <property type="project" value="TreeGrafter"/>
</dbReference>
<keyword evidence="9" id="KW-0227">DNA damage</keyword>
<evidence type="ECO:0000256" key="5">
    <source>
        <dbReference type="ARBA" id="ARBA00017893"/>
    </source>
</evidence>
<keyword evidence="14 20" id="KW-0175">Coiled coil</keyword>
<evidence type="ECO:0000256" key="13">
    <source>
        <dbReference type="ARBA" id="ARBA00022842"/>
    </source>
</evidence>
<dbReference type="PROSITE" id="PS51131">
    <property type="entry name" value="ZN_HOOK"/>
    <property type="match status" value="1"/>
</dbReference>
<evidence type="ECO:0000256" key="19">
    <source>
        <dbReference type="PROSITE-ProRule" id="PRU00471"/>
    </source>
</evidence>
<dbReference type="GO" id="GO:0007004">
    <property type="term" value="P:telomere maintenance via telomerase"/>
    <property type="evidence" value="ECO:0007669"/>
    <property type="project" value="TreeGrafter"/>
</dbReference>
<evidence type="ECO:0000313" key="24">
    <source>
        <dbReference type="EnsemblMetazoa" id="ASIC003556-PA"/>
    </source>
</evidence>
<evidence type="ECO:0000256" key="6">
    <source>
        <dbReference type="ARBA" id="ARBA00022454"/>
    </source>
</evidence>
<evidence type="ECO:0000256" key="15">
    <source>
        <dbReference type="ARBA" id="ARBA00023204"/>
    </source>
</evidence>
<dbReference type="EMBL" id="ATLV01012278">
    <property type="status" value="NOT_ANNOTATED_CDS"/>
    <property type="molecule type" value="Genomic_DNA"/>
</dbReference>
<keyword evidence="17" id="KW-0469">Meiosis</keyword>
<dbReference type="Gene3D" id="3.40.50.300">
    <property type="entry name" value="P-loop containing nucleotide triphosphate hydrolases"/>
    <property type="match status" value="2"/>
</dbReference>
<dbReference type="Proteomes" id="UP000030765">
    <property type="component" value="Unassembled WGS sequence"/>
</dbReference>
<dbReference type="NCBIfam" id="TIGR00606">
    <property type="entry name" value="rad50"/>
    <property type="match status" value="1"/>
</dbReference>
<dbReference type="GO" id="GO:0051880">
    <property type="term" value="F:G-quadruplex DNA binding"/>
    <property type="evidence" value="ECO:0007669"/>
    <property type="project" value="TreeGrafter"/>
</dbReference>
<dbReference type="STRING" id="74873.A0A084VEJ8"/>
<gene>
    <name evidence="23" type="ORF">ZHAS_00003556</name>
</gene>
<dbReference type="Pfam" id="PF04423">
    <property type="entry name" value="Rad50_zn_hook"/>
    <property type="match status" value="1"/>
</dbReference>
<dbReference type="GO" id="GO:0016887">
    <property type="term" value="F:ATP hydrolysis activity"/>
    <property type="evidence" value="ECO:0007669"/>
    <property type="project" value="InterPro"/>
</dbReference>
<comment type="cofactor">
    <cofactor evidence="1">
        <name>Zn(2+)</name>
        <dbReference type="ChEBI" id="CHEBI:29105"/>
    </cofactor>
</comment>
<dbReference type="Pfam" id="PF13558">
    <property type="entry name" value="SbcC_Walker_B"/>
    <property type="match status" value="1"/>
</dbReference>
<dbReference type="InterPro" id="IPR004584">
    <property type="entry name" value="Rad50_eukaryotes"/>
</dbReference>
<feature type="binding site" evidence="19">
    <location>
        <position position="690"/>
    </location>
    <ligand>
        <name>Zn(2+)</name>
        <dbReference type="ChEBI" id="CHEBI:29105"/>
    </ligand>
</feature>
<dbReference type="GO" id="GO:0070192">
    <property type="term" value="P:chromosome organization involved in meiotic cell cycle"/>
    <property type="evidence" value="ECO:0007669"/>
    <property type="project" value="TreeGrafter"/>
</dbReference>
<evidence type="ECO:0000256" key="20">
    <source>
        <dbReference type="SAM" id="Coils"/>
    </source>
</evidence>
<dbReference type="InterPro" id="IPR027417">
    <property type="entry name" value="P-loop_NTPase"/>
</dbReference>
<comment type="subcellular location">
    <subcellularLocation>
        <location evidence="3">Chromosome</location>
    </subcellularLocation>
    <subcellularLocation>
        <location evidence="2">Nucleus</location>
    </subcellularLocation>
</comment>
<evidence type="ECO:0000256" key="3">
    <source>
        <dbReference type="ARBA" id="ARBA00004286"/>
    </source>
</evidence>